<dbReference type="AlphaFoldDB" id="A0A9X6ZAW5"/>
<comment type="caution">
    <text evidence="1">The sequence shown here is derived from an EMBL/GenBank/DDBJ whole genome shotgun (WGS) entry which is preliminary data.</text>
</comment>
<organism evidence="1 2">
    <name type="scientific">Bacillus cereus</name>
    <dbReference type="NCBI Taxonomy" id="1396"/>
    <lineage>
        <taxon>Bacteria</taxon>
        <taxon>Bacillati</taxon>
        <taxon>Bacillota</taxon>
        <taxon>Bacilli</taxon>
        <taxon>Bacillales</taxon>
        <taxon>Bacillaceae</taxon>
        <taxon>Bacillus</taxon>
        <taxon>Bacillus cereus group</taxon>
    </lineage>
</organism>
<proteinExistence type="predicted"/>
<evidence type="ECO:0000313" key="2">
    <source>
        <dbReference type="Proteomes" id="UP000219743"/>
    </source>
</evidence>
<gene>
    <name evidence="1" type="ORF">CN263_14460</name>
</gene>
<name>A0A9X6ZAW5_BACCE</name>
<accession>A0A9X6ZAW5</accession>
<reference evidence="1 2" key="1">
    <citation type="submission" date="2017-09" db="EMBL/GenBank/DDBJ databases">
        <title>Large-scale bioinformatics analysis of Bacillus genomes uncovers conserved roles of natural products in bacterial physiology.</title>
        <authorList>
            <consortium name="Agbiome Team Llc"/>
            <person name="Bleich R.M."/>
            <person name="Kirk G.J."/>
            <person name="Santa Maria K.C."/>
            <person name="Allen S.E."/>
            <person name="Farag S."/>
            <person name="Shank E.A."/>
            <person name="Bowers A."/>
        </authorList>
    </citation>
    <scope>NUCLEOTIDE SEQUENCE [LARGE SCALE GENOMIC DNA]</scope>
    <source>
        <strain evidence="1 2">AFS024404</strain>
    </source>
</reference>
<dbReference type="Proteomes" id="UP000219743">
    <property type="component" value="Unassembled WGS sequence"/>
</dbReference>
<evidence type="ECO:0000313" key="1">
    <source>
        <dbReference type="EMBL" id="PFD22340.1"/>
    </source>
</evidence>
<dbReference type="EMBL" id="NTRC01000008">
    <property type="protein sequence ID" value="PFD22340.1"/>
    <property type="molecule type" value="Genomic_DNA"/>
</dbReference>
<protein>
    <submittedName>
        <fullName evidence="1">Uncharacterized protein</fullName>
    </submittedName>
</protein>
<sequence length="37" mass="4495">MVKFYSKSSFTYQKAESLYTIRLDQQFVWSDKDGSFY</sequence>